<keyword evidence="3" id="KW-1185">Reference proteome</keyword>
<dbReference type="OrthoDB" id="9815002at2"/>
<dbReference type="PANTHER" id="PTHR37423:SF2">
    <property type="entry name" value="MEMBRANE-BOUND LYTIC MUREIN TRANSGLYCOSYLASE C"/>
    <property type="match status" value="1"/>
</dbReference>
<gene>
    <name evidence="2" type="ORF">EDD68_101204</name>
</gene>
<evidence type="ECO:0000259" key="1">
    <source>
        <dbReference type="Pfam" id="PF01464"/>
    </source>
</evidence>
<protein>
    <submittedName>
        <fullName evidence="2">Transglycosylase-like protein with SLT domain</fullName>
    </submittedName>
</protein>
<dbReference type="EMBL" id="SMAN01000001">
    <property type="protein sequence ID" value="TCT26849.1"/>
    <property type="molecule type" value="Genomic_DNA"/>
</dbReference>
<reference evidence="2 3" key="1">
    <citation type="submission" date="2019-03" db="EMBL/GenBank/DDBJ databases">
        <title>Genomic Encyclopedia of Type Strains, Phase IV (KMG-IV): sequencing the most valuable type-strain genomes for metagenomic binning, comparative biology and taxonomic classification.</title>
        <authorList>
            <person name="Goeker M."/>
        </authorList>
    </citation>
    <scope>NUCLEOTIDE SEQUENCE [LARGE SCALE GENOMIC DNA]</scope>
    <source>
        <strain evidence="2 3">DSM 25894</strain>
    </source>
</reference>
<feature type="domain" description="Transglycosylase SLT" evidence="1">
    <location>
        <begin position="79"/>
        <end position="186"/>
    </location>
</feature>
<name>A0A4R3NB35_9BACI</name>
<dbReference type="InterPro" id="IPR023346">
    <property type="entry name" value="Lysozyme-like_dom_sf"/>
</dbReference>
<dbReference type="Pfam" id="PF01464">
    <property type="entry name" value="SLT"/>
    <property type="match status" value="1"/>
</dbReference>
<dbReference type="RefSeq" id="WP_132370231.1">
    <property type="nucleotide sequence ID" value="NZ_SMAN01000001.1"/>
</dbReference>
<organism evidence="2 3">
    <name type="scientific">Melghiribacillus thermohalophilus</name>
    <dbReference type="NCBI Taxonomy" id="1324956"/>
    <lineage>
        <taxon>Bacteria</taxon>
        <taxon>Bacillati</taxon>
        <taxon>Bacillota</taxon>
        <taxon>Bacilli</taxon>
        <taxon>Bacillales</taxon>
        <taxon>Bacillaceae</taxon>
        <taxon>Melghiribacillus</taxon>
    </lineage>
</organism>
<dbReference type="PANTHER" id="PTHR37423">
    <property type="entry name" value="SOLUBLE LYTIC MUREIN TRANSGLYCOSYLASE-RELATED"/>
    <property type="match status" value="1"/>
</dbReference>
<dbReference type="SUPFAM" id="SSF53955">
    <property type="entry name" value="Lysozyme-like"/>
    <property type="match status" value="1"/>
</dbReference>
<dbReference type="Gene3D" id="1.10.530.10">
    <property type="match status" value="1"/>
</dbReference>
<evidence type="ECO:0000313" key="3">
    <source>
        <dbReference type="Proteomes" id="UP000294650"/>
    </source>
</evidence>
<dbReference type="AlphaFoldDB" id="A0A4R3NB35"/>
<dbReference type="Proteomes" id="UP000294650">
    <property type="component" value="Unassembled WGS sequence"/>
</dbReference>
<comment type="caution">
    <text evidence="2">The sequence shown here is derived from an EMBL/GenBank/DDBJ whole genome shotgun (WGS) entry which is preliminary data.</text>
</comment>
<accession>A0A4R3NB35</accession>
<dbReference type="CDD" id="cd00254">
    <property type="entry name" value="LT-like"/>
    <property type="match status" value="1"/>
</dbReference>
<dbReference type="InterPro" id="IPR008258">
    <property type="entry name" value="Transglycosylase_SLT_dom_1"/>
</dbReference>
<sequence length="197" mass="22114">MNIHMINELLQLQAIRNFRSSPTKTSSDFSAVFSQLLQNHISQDYTYNTLPAQSVHIKMNASNLPSKSSYSNDEIDRFVQQAADRYQLDPKLIHAVIKQESNYNVNAVSHAGAKGLMQLMPGTARLLNVRNVFDPMENILGGAKYLRQMIDRYNGDLKLALAAYNAGPGNVDKHGGIPPFKETQNYVSKVLNHYFQA</sequence>
<evidence type="ECO:0000313" key="2">
    <source>
        <dbReference type="EMBL" id="TCT26849.1"/>
    </source>
</evidence>
<proteinExistence type="predicted"/>